<organism evidence="1 2">
    <name type="scientific">Roseofilum acuticapitatum BLCC-M154</name>
    <dbReference type="NCBI Taxonomy" id="3022444"/>
    <lineage>
        <taxon>Bacteria</taxon>
        <taxon>Bacillati</taxon>
        <taxon>Cyanobacteriota</taxon>
        <taxon>Cyanophyceae</taxon>
        <taxon>Desertifilales</taxon>
        <taxon>Desertifilaceae</taxon>
        <taxon>Roseofilum</taxon>
        <taxon>Roseofilum acuticapitatum</taxon>
    </lineage>
</organism>
<sequence length="105" mass="12186">MMYDVILSREDDKYIARAKEWPEVMVVENSRDAAIDRLKSQLLDYLTNKVEVIQVDLPLATQTGNPCIDKFGWFKDDPTFDDLQAEIQAYRDEIDRETGLDRAIS</sequence>
<dbReference type="EMBL" id="JAQOSP010000133">
    <property type="protein sequence ID" value="MDJ1171892.1"/>
    <property type="molecule type" value="Genomic_DNA"/>
</dbReference>
<evidence type="ECO:0000313" key="1">
    <source>
        <dbReference type="EMBL" id="MDJ1171892.1"/>
    </source>
</evidence>
<gene>
    <name evidence="1" type="ORF">PMG71_20900</name>
</gene>
<accession>A0ABT7AZA2</accession>
<protein>
    <recommendedName>
        <fullName evidence="3">Type II toxin-antitoxin system HicB family antitoxin</fullName>
    </recommendedName>
</protein>
<comment type="caution">
    <text evidence="1">The sequence shown here is derived from an EMBL/GenBank/DDBJ whole genome shotgun (WGS) entry which is preliminary data.</text>
</comment>
<evidence type="ECO:0008006" key="3">
    <source>
        <dbReference type="Google" id="ProtNLM"/>
    </source>
</evidence>
<evidence type="ECO:0000313" key="2">
    <source>
        <dbReference type="Proteomes" id="UP001235303"/>
    </source>
</evidence>
<keyword evidence="2" id="KW-1185">Reference proteome</keyword>
<name>A0ABT7AZA2_9CYAN</name>
<dbReference type="Proteomes" id="UP001235303">
    <property type="component" value="Unassembled WGS sequence"/>
</dbReference>
<reference evidence="1 2" key="1">
    <citation type="submission" date="2023-01" db="EMBL/GenBank/DDBJ databases">
        <title>Novel diversity within Roseofilum (Cyanobacteria; Desertifilaceae) from marine benthic mats with descriptions of four novel species.</title>
        <authorList>
            <person name="Wang Y."/>
            <person name="Berthold D.E."/>
            <person name="Hu J."/>
            <person name="Lefler F.W."/>
            <person name="Laughinghouse H.D. IV."/>
        </authorList>
    </citation>
    <scope>NUCLEOTIDE SEQUENCE [LARGE SCALE GENOMIC DNA]</scope>
    <source>
        <strain evidence="1 2">BLCC-M154</strain>
    </source>
</reference>
<proteinExistence type="predicted"/>
<dbReference type="RefSeq" id="WP_283755646.1">
    <property type="nucleotide sequence ID" value="NZ_JAQOSP010000133.1"/>
</dbReference>